<dbReference type="InterPro" id="IPR025354">
    <property type="entry name" value="DUF4258"/>
</dbReference>
<dbReference type="RefSeq" id="WP_313833019.1">
    <property type="nucleotide sequence ID" value="NZ_JAQOUE010000001.1"/>
</dbReference>
<accession>A0ABU3K866</accession>
<comment type="caution">
    <text evidence="1">The sequence shown here is derived from an EMBL/GenBank/DDBJ whole genome shotgun (WGS) entry which is preliminary data.</text>
</comment>
<evidence type="ECO:0000313" key="2">
    <source>
        <dbReference type="Proteomes" id="UP001250932"/>
    </source>
</evidence>
<dbReference type="Pfam" id="PF14076">
    <property type="entry name" value="DUF4258"/>
    <property type="match status" value="1"/>
</dbReference>
<protein>
    <submittedName>
        <fullName evidence="1">DUF4258 domain-containing protein</fullName>
    </submittedName>
</protein>
<proteinExistence type="predicted"/>
<gene>
    <name evidence="1" type="ORF">PPG34_09500</name>
</gene>
<evidence type="ECO:0000313" key="1">
    <source>
        <dbReference type="EMBL" id="MDT7042589.1"/>
    </source>
</evidence>
<dbReference type="EMBL" id="JAQOUE010000001">
    <property type="protein sequence ID" value="MDT7042589.1"/>
    <property type="molecule type" value="Genomic_DNA"/>
</dbReference>
<dbReference type="Proteomes" id="UP001250932">
    <property type="component" value="Unassembled WGS sequence"/>
</dbReference>
<reference evidence="1 2" key="1">
    <citation type="journal article" date="2023" name="ISME J.">
        <title>Cultivation and genomic characterization of novel and ubiquitous marine nitrite-oxidizing bacteria from the Nitrospirales.</title>
        <authorList>
            <person name="Mueller A.J."/>
            <person name="Daebeler A."/>
            <person name="Herbold C.W."/>
            <person name="Kirkegaard R.H."/>
            <person name="Daims H."/>
        </authorList>
    </citation>
    <scope>NUCLEOTIDE SEQUENCE [LARGE SCALE GENOMIC DNA]</scope>
    <source>
        <strain evidence="1 2">EB</strain>
    </source>
</reference>
<keyword evidence="2" id="KW-1185">Reference proteome</keyword>
<name>A0ABU3K866_9BACT</name>
<sequence length="109" mass="12334">MDIDAIKQRIMEGNYEFSIHAQQERLEDDLDITEIETAIMGGEVIENYPDDPRGESCLVLGYVGPIPVHLVMGWAYGQSNGEKTLRIITVYIPQAPKWEDPRRRGGKTS</sequence>
<organism evidence="1 2">
    <name type="scientific">Candidatus Nitronereus thalassa</name>
    <dbReference type="NCBI Taxonomy" id="3020898"/>
    <lineage>
        <taxon>Bacteria</taxon>
        <taxon>Pseudomonadati</taxon>
        <taxon>Nitrospirota</taxon>
        <taxon>Nitrospiria</taxon>
        <taxon>Nitrospirales</taxon>
        <taxon>Nitrospiraceae</taxon>
        <taxon>Candidatus Nitronereus</taxon>
    </lineage>
</organism>